<proteinExistence type="predicted"/>
<dbReference type="AlphaFoldDB" id="A0A7G1H0H9"/>
<evidence type="ECO:0000313" key="2">
    <source>
        <dbReference type="Proteomes" id="UP000516360"/>
    </source>
</evidence>
<dbReference type="EMBL" id="AP022873">
    <property type="protein sequence ID" value="BCB96295.1"/>
    <property type="molecule type" value="Genomic_DNA"/>
</dbReference>
<dbReference type="KEGG" id="dtp:JZK55_12170"/>
<name>A0A7G1H0H9_9BACT</name>
<sequence length="99" mass="11289">MFLNVTIRLFLFTFIISAIESNILVAAVNDPFHNGVALIEYPVKKKSLSVYAKKEAAKTPKTKNTLRTELFNSNSLILKILLFLPKKNFQLQKTYNKKG</sequence>
<organism evidence="1 2">
    <name type="scientific">Dissulfurispira thermophila</name>
    <dbReference type="NCBI Taxonomy" id="2715679"/>
    <lineage>
        <taxon>Bacteria</taxon>
        <taxon>Pseudomonadati</taxon>
        <taxon>Nitrospirota</taxon>
        <taxon>Thermodesulfovibrionia</taxon>
        <taxon>Thermodesulfovibrionales</taxon>
        <taxon>Dissulfurispiraceae</taxon>
        <taxon>Dissulfurispira</taxon>
    </lineage>
</organism>
<reference evidence="1 2" key="1">
    <citation type="submission" date="2020-03" db="EMBL/GenBank/DDBJ databases">
        <title>Complete genome sequences of two sulfur-disproportionating bacterial strains T55J and Mzg5.</title>
        <authorList>
            <person name="Umezawa K."/>
            <person name="Kojima H."/>
            <person name="Kato Y."/>
            <person name="Fukui M."/>
        </authorList>
    </citation>
    <scope>NUCLEOTIDE SEQUENCE [LARGE SCALE GENOMIC DNA]</scope>
    <source>
        <strain evidence="1 2">T55J</strain>
    </source>
</reference>
<evidence type="ECO:0000313" key="1">
    <source>
        <dbReference type="EMBL" id="BCB96295.1"/>
    </source>
</evidence>
<dbReference type="Proteomes" id="UP000516360">
    <property type="component" value="Chromosome"/>
</dbReference>
<gene>
    <name evidence="1" type="ORF">JZK55_12170</name>
</gene>
<protein>
    <submittedName>
        <fullName evidence="1">Uncharacterized protein</fullName>
    </submittedName>
</protein>
<keyword evidence="2" id="KW-1185">Reference proteome</keyword>
<accession>A0A7G1H0H9</accession>